<accession>A0A3B1BG66</accession>
<dbReference type="EMBL" id="UOFY01000048">
    <property type="protein sequence ID" value="VAX10378.1"/>
    <property type="molecule type" value="Genomic_DNA"/>
</dbReference>
<reference evidence="1" key="1">
    <citation type="submission" date="2018-06" db="EMBL/GenBank/DDBJ databases">
        <authorList>
            <person name="Zhirakovskaya E."/>
        </authorList>
    </citation>
    <scope>NUCLEOTIDE SEQUENCE</scope>
</reference>
<proteinExistence type="predicted"/>
<organism evidence="1">
    <name type="scientific">hydrothermal vent metagenome</name>
    <dbReference type="NCBI Taxonomy" id="652676"/>
    <lineage>
        <taxon>unclassified sequences</taxon>
        <taxon>metagenomes</taxon>
        <taxon>ecological metagenomes</taxon>
    </lineage>
</organism>
<dbReference type="AlphaFoldDB" id="A0A3B1BG66"/>
<name>A0A3B1BG66_9ZZZZ</name>
<feature type="non-terminal residue" evidence="1">
    <location>
        <position position="1"/>
    </location>
</feature>
<feature type="non-terminal residue" evidence="1">
    <location>
        <position position="504"/>
    </location>
</feature>
<gene>
    <name evidence="1" type="ORF">MNBD_GAMMA25-1107</name>
</gene>
<evidence type="ECO:0000313" key="1">
    <source>
        <dbReference type="EMBL" id="VAX10378.1"/>
    </source>
</evidence>
<protein>
    <submittedName>
        <fullName evidence="1">Uncharacterized protein</fullName>
    </submittedName>
</protein>
<sequence>YRWRGVVIKPGITSCRDPLKMSSGEREVWLECMKSEIDGIAKIRLNLLGLISPVFNRMNDEDVLLLSRLFLYARENNVEPMPIIDTKLWGIPVDELNINAIEGIYREKQPFVVRDGYLVSGRKNGKSPVQWSQNIHHNKSWKDRSEQGDRWRVKKSDAANRGEPQEFSIELAGQDKPWRNALLLREPSTGDHIKVRPNSYYELGVRIKVNGQKGGRIFVGVTQYDRFGLRIKGLERYPVKLALLHSGVIKRWVPVFTSANTRSLLIRLAPEINSDQPGLIEVGDIELRSMHAELINVLDNEETFPGVTSEDGKTVYKNTLDYEVIDTVIQEWRGYSFDKIRRTRIKIKPESRLKEGDRVRVSYDVLPLEYRAIPNSMYSAASKYTYEEFSRLFRQLSKLSPRFIKVAFDEFHGGLNRDSRSIRLGKSNRDLLASYMNTLDRLLRLDEPVTTPGGYEFDGVGMVSTNMMVWDDMLNPWHNGGDALYQVAFGGPVGATGMLPAGDT</sequence>